<dbReference type="PROSITE" id="PS50198">
    <property type="entry name" value="PPIC_PPIASE_2"/>
    <property type="match status" value="1"/>
</dbReference>
<organism evidence="5 6">
    <name type="scientific">Candidatus Flavonifractor intestinipullorum</name>
    <dbReference type="NCBI Taxonomy" id="2838587"/>
    <lineage>
        <taxon>Bacteria</taxon>
        <taxon>Bacillati</taxon>
        <taxon>Bacillota</taxon>
        <taxon>Clostridia</taxon>
        <taxon>Eubacteriales</taxon>
        <taxon>Oscillospiraceae</taxon>
        <taxon>Flavonifractor</taxon>
    </lineage>
</organism>
<dbReference type="SUPFAM" id="SSF54534">
    <property type="entry name" value="FKBP-like"/>
    <property type="match status" value="1"/>
</dbReference>
<dbReference type="PANTHER" id="PTHR47245">
    <property type="entry name" value="PEPTIDYLPROLYL ISOMERASE"/>
    <property type="match status" value="1"/>
</dbReference>
<protein>
    <submittedName>
        <fullName evidence="5">Peptidylprolyl isomerase</fullName>
        <ecNumber evidence="5">5.2.1.8</ecNumber>
    </submittedName>
</protein>
<name>A0A9D2S595_9FIRM</name>
<keyword evidence="3" id="KW-1133">Transmembrane helix</keyword>
<reference evidence="5" key="1">
    <citation type="journal article" date="2021" name="PeerJ">
        <title>Extensive microbial diversity within the chicken gut microbiome revealed by metagenomics and culture.</title>
        <authorList>
            <person name="Gilroy R."/>
            <person name="Ravi A."/>
            <person name="Getino M."/>
            <person name="Pursley I."/>
            <person name="Horton D.L."/>
            <person name="Alikhan N.F."/>
            <person name="Baker D."/>
            <person name="Gharbi K."/>
            <person name="Hall N."/>
            <person name="Watson M."/>
            <person name="Adriaenssens E.M."/>
            <person name="Foster-Nyarko E."/>
            <person name="Jarju S."/>
            <person name="Secka A."/>
            <person name="Antonio M."/>
            <person name="Oren A."/>
            <person name="Chaudhuri R.R."/>
            <person name="La Ragione R."/>
            <person name="Hildebrand F."/>
            <person name="Pallen M.J."/>
        </authorList>
    </citation>
    <scope>NUCLEOTIDE SEQUENCE</scope>
    <source>
        <strain evidence="5">CHK189-11263</strain>
    </source>
</reference>
<gene>
    <name evidence="5" type="ORF">H9714_03195</name>
</gene>
<keyword evidence="1" id="KW-0697">Rotamase</keyword>
<feature type="region of interest" description="Disordered" evidence="2">
    <location>
        <begin position="1"/>
        <end position="22"/>
    </location>
</feature>
<evidence type="ECO:0000259" key="4">
    <source>
        <dbReference type="PROSITE" id="PS50198"/>
    </source>
</evidence>
<keyword evidence="3" id="KW-0472">Membrane</keyword>
<dbReference type="InterPro" id="IPR000297">
    <property type="entry name" value="PPIase_PpiC"/>
</dbReference>
<dbReference type="AlphaFoldDB" id="A0A9D2S595"/>
<dbReference type="EC" id="5.2.1.8" evidence="5"/>
<evidence type="ECO:0000313" key="5">
    <source>
        <dbReference type="EMBL" id="HJB56536.1"/>
    </source>
</evidence>
<sequence length="519" mass="57423">MSASREKKQRQNDPVGGLTQKQIQERKEAKIKKRNTVIYTVIGVVVAILVVALLVWHSGFFQGRSTAMTVDGRNYTPGEVSYYYNLARQQNGYLLSMYGMYDTSVDPKEQVYDEETGETFYDYFMSVAETQIIQNKALTDAAREEGMTLSEESQASVESDIENYRSQATQSGYPGLNSFLKAVFGQYVNESVLRDCLEEVYLANQYYTAHSDSLTYDDAALESYYEENADTLDTFQYRYVYFDGTAESTTDEEGNTVEPTEEEQTAAMEAAQAQADALVAEVEGGTSFDDAAQAVVDADESGSLSYPGQQTLVGSSLNSALQEWLVDSARQPGDVSVVESSGSGYYAVQFDGRYLDEEAIGQADIRHILILADVEEGAEEPTDEAMDAAEAEAQRILDEFNAGDQTAESFAALAEQYSEDPGSNTNGGLYEDVNRSTSFFTGFMDWIFADGRKAGDTGLVENTQQDQWGWHVMYLDTVDQVLWKYTASNALRSDDLSTWLEGLTSGIEAVQGSGIRYVE</sequence>
<dbReference type="Pfam" id="PF00639">
    <property type="entry name" value="Rotamase"/>
    <property type="match status" value="1"/>
</dbReference>
<proteinExistence type="predicted"/>
<dbReference type="GO" id="GO:0003755">
    <property type="term" value="F:peptidyl-prolyl cis-trans isomerase activity"/>
    <property type="evidence" value="ECO:0007669"/>
    <property type="project" value="UniProtKB-KW"/>
</dbReference>
<feature type="compositionally biased region" description="Basic and acidic residues" evidence="2">
    <location>
        <begin position="1"/>
        <end position="11"/>
    </location>
</feature>
<dbReference type="Gene3D" id="3.10.50.40">
    <property type="match status" value="2"/>
</dbReference>
<reference evidence="5" key="2">
    <citation type="submission" date="2021-04" db="EMBL/GenBank/DDBJ databases">
        <authorList>
            <person name="Gilroy R."/>
        </authorList>
    </citation>
    <scope>NUCLEOTIDE SEQUENCE</scope>
    <source>
        <strain evidence="5">CHK189-11263</strain>
    </source>
</reference>
<dbReference type="SUPFAM" id="SSF109998">
    <property type="entry name" value="Triger factor/SurA peptide-binding domain-like"/>
    <property type="match status" value="1"/>
</dbReference>
<evidence type="ECO:0000256" key="2">
    <source>
        <dbReference type="SAM" id="MobiDB-lite"/>
    </source>
</evidence>
<evidence type="ECO:0000256" key="1">
    <source>
        <dbReference type="PROSITE-ProRule" id="PRU00278"/>
    </source>
</evidence>
<keyword evidence="1 5" id="KW-0413">Isomerase</keyword>
<evidence type="ECO:0000313" key="6">
    <source>
        <dbReference type="Proteomes" id="UP000824208"/>
    </source>
</evidence>
<dbReference type="InterPro" id="IPR050245">
    <property type="entry name" value="PrsA_foldase"/>
</dbReference>
<dbReference type="InterPro" id="IPR027304">
    <property type="entry name" value="Trigger_fact/SurA_dom_sf"/>
</dbReference>
<dbReference type="EMBL" id="DWYC01000035">
    <property type="protein sequence ID" value="HJB56536.1"/>
    <property type="molecule type" value="Genomic_DNA"/>
</dbReference>
<comment type="caution">
    <text evidence="5">The sequence shown here is derived from an EMBL/GenBank/DDBJ whole genome shotgun (WGS) entry which is preliminary data.</text>
</comment>
<accession>A0A9D2S595</accession>
<feature type="transmembrane region" description="Helical" evidence="3">
    <location>
        <begin position="36"/>
        <end position="56"/>
    </location>
</feature>
<dbReference type="PANTHER" id="PTHR47245:SF2">
    <property type="entry name" value="PEPTIDYL-PROLYL CIS-TRANS ISOMERASE HP_0175-RELATED"/>
    <property type="match status" value="1"/>
</dbReference>
<evidence type="ECO:0000256" key="3">
    <source>
        <dbReference type="SAM" id="Phobius"/>
    </source>
</evidence>
<dbReference type="Proteomes" id="UP000824208">
    <property type="component" value="Unassembled WGS sequence"/>
</dbReference>
<dbReference type="InterPro" id="IPR046357">
    <property type="entry name" value="PPIase_dom_sf"/>
</dbReference>
<feature type="domain" description="PpiC" evidence="4">
    <location>
        <begin position="360"/>
        <end position="477"/>
    </location>
</feature>
<keyword evidence="3" id="KW-0812">Transmembrane</keyword>